<sequence>MENLSSGQMVINNPADISVIVGYFIVVIMSAFGDTGTARHIGCWYVCSSIHIFAVPYTFLMQTVTFGGLAAL</sequence>
<dbReference type="Proteomes" id="UP001228049">
    <property type="component" value="Unassembled WGS sequence"/>
</dbReference>
<proteinExistence type="predicted"/>
<comment type="caution">
    <text evidence="2">The sequence shown here is derived from an EMBL/GenBank/DDBJ whole genome shotgun (WGS) entry which is preliminary data.</text>
</comment>
<evidence type="ECO:0000256" key="1">
    <source>
        <dbReference type="SAM" id="Phobius"/>
    </source>
</evidence>
<protein>
    <submittedName>
        <fullName evidence="2">Sodium/glucose cotransporter 2</fullName>
    </submittedName>
</protein>
<dbReference type="EMBL" id="JASDAP010000007">
    <property type="protein sequence ID" value="KAK1899939.1"/>
    <property type="molecule type" value="Genomic_DNA"/>
</dbReference>
<evidence type="ECO:0000313" key="2">
    <source>
        <dbReference type="EMBL" id="KAK1899939.1"/>
    </source>
</evidence>
<evidence type="ECO:0000313" key="3">
    <source>
        <dbReference type="Proteomes" id="UP001228049"/>
    </source>
</evidence>
<keyword evidence="3" id="KW-1185">Reference proteome</keyword>
<organism evidence="2 3">
    <name type="scientific">Dissostichus eleginoides</name>
    <name type="common">Patagonian toothfish</name>
    <name type="synonym">Dissostichus amissus</name>
    <dbReference type="NCBI Taxonomy" id="100907"/>
    <lineage>
        <taxon>Eukaryota</taxon>
        <taxon>Metazoa</taxon>
        <taxon>Chordata</taxon>
        <taxon>Craniata</taxon>
        <taxon>Vertebrata</taxon>
        <taxon>Euteleostomi</taxon>
        <taxon>Actinopterygii</taxon>
        <taxon>Neopterygii</taxon>
        <taxon>Teleostei</taxon>
        <taxon>Neoteleostei</taxon>
        <taxon>Acanthomorphata</taxon>
        <taxon>Eupercaria</taxon>
        <taxon>Perciformes</taxon>
        <taxon>Notothenioidei</taxon>
        <taxon>Nototheniidae</taxon>
        <taxon>Dissostichus</taxon>
    </lineage>
</organism>
<reference evidence="2" key="1">
    <citation type="submission" date="2023-04" db="EMBL/GenBank/DDBJ databases">
        <title>Chromosome-level genome of Chaenocephalus aceratus.</title>
        <authorList>
            <person name="Park H."/>
        </authorList>
    </citation>
    <scope>NUCLEOTIDE SEQUENCE</scope>
    <source>
        <strain evidence="2">DE</strain>
        <tissue evidence="2">Muscle</tissue>
    </source>
</reference>
<dbReference type="AlphaFoldDB" id="A0AAD9CHZ9"/>
<feature type="transmembrane region" description="Helical" evidence="1">
    <location>
        <begin position="44"/>
        <end position="71"/>
    </location>
</feature>
<gene>
    <name evidence="2" type="ORF">KUDE01_000726</name>
</gene>
<name>A0AAD9CHZ9_DISEL</name>
<keyword evidence="1" id="KW-1133">Transmembrane helix</keyword>
<accession>A0AAD9CHZ9</accession>
<feature type="transmembrane region" description="Helical" evidence="1">
    <location>
        <begin position="15"/>
        <end position="32"/>
    </location>
</feature>
<keyword evidence="1" id="KW-0472">Membrane</keyword>
<keyword evidence="1" id="KW-0812">Transmembrane</keyword>